<dbReference type="PANTHER" id="PTHR21017">
    <property type="entry name" value="NIPSNAP-RELATED"/>
    <property type="match status" value="1"/>
</dbReference>
<keyword evidence="6" id="KW-1185">Reference proteome</keyword>
<proteinExistence type="inferred from homology"/>
<feature type="domain" description="NIPSNAP" evidence="2">
    <location>
        <begin position="8"/>
        <end position="68"/>
    </location>
</feature>
<dbReference type="Gene3D" id="3.30.70.100">
    <property type="match status" value="2"/>
</dbReference>
<feature type="domain" description="NIPSNAP" evidence="2">
    <location>
        <begin position="106"/>
        <end position="201"/>
    </location>
</feature>
<dbReference type="EMBL" id="CABVLY010000004">
    <property type="protein sequence ID" value="VVU48874.1"/>
    <property type="molecule type" value="Genomic_DNA"/>
</dbReference>
<comment type="similarity">
    <text evidence="1">Belongs to the NipSnap family.</text>
</comment>
<reference evidence="3 6" key="2">
    <citation type="submission" date="2021-02" db="EMBL/GenBank/DDBJ databases">
        <title>Draft genome of the type strains Burkholderia anthina DSM16086.</title>
        <authorList>
            <person name="Hertel R."/>
            <person name="Meissner J."/>
            <person name="Poehlein A."/>
            <person name="Daniel R."/>
            <person name="Commichau F.M."/>
        </authorList>
    </citation>
    <scope>NUCLEOTIDE SEQUENCE [LARGE SCALE GENOMIC DNA]</scope>
    <source>
        <strain evidence="3 6">DSM 16086</strain>
    </source>
</reference>
<dbReference type="RefSeq" id="WP_096504514.1">
    <property type="nucleotide sequence ID" value="NZ_CABVLY010000004.1"/>
</dbReference>
<dbReference type="InterPro" id="IPR011008">
    <property type="entry name" value="Dimeric_a/b-barrel"/>
</dbReference>
<evidence type="ECO:0000313" key="6">
    <source>
        <dbReference type="Proteomes" id="UP000755577"/>
    </source>
</evidence>
<evidence type="ECO:0000256" key="1">
    <source>
        <dbReference type="ARBA" id="ARBA00005291"/>
    </source>
</evidence>
<name>A0A6P2G7C6_9BURK</name>
<accession>A0A6P2G7C6</accession>
<evidence type="ECO:0000313" key="4">
    <source>
        <dbReference type="EMBL" id="VVU48874.1"/>
    </source>
</evidence>
<reference evidence="4 5" key="1">
    <citation type="submission" date="2019-09" db="EMBL/GenBank/DDBJ databases">
        <authorList>
            <person name="Depoorter E."/>
        </authorList>
    </citation>
    <scope>NUCLEOTIDE SEQUENCE [LARGE SCALE GENOMIC DNA]</scope>
    <source>
        <strain evidence="4">LMG 20980</strain>
    </source>
</reference>
<organism evidence="4 5">
    <name type="scientific">Burkholderia anthina</name>
    <dbReference type="NCBI Taxonomy" id="179879"/>
    <lineage>
        <taxon>Bacteria</taxon>
        <taxon>Pseudomonadati</taxon>
        <taxon>Pseudomonadota</taxon>
        <taxon>Betaproteobacteria</taxon>
        <taxon>Burkholderiales</taxon>
        <taxon>Burkholderiaceae</taxon>
        <taxon>Burkholderia</taxon>
        <taxon>Burkholderia cepacia complex</taxon>
    </lineage>
</organism>
<dbReference type="InterPro" id="IPR051557">
    <property type="entry name" value="NipSnap_domain"/>
</dbReference>
<evidence type="ECO:0000259" key="2">
    <source>
        <dbReference type="Pfam" id="PF07978"/>
    </source>
</evidence>
<dbReference type="InterPro" id="IPR012577">
    <property type="entry name" value="NIPSNAP"/>
</dbReference>
<dbReference type="GeneID" id="56499608"/>
<dbReference type="AlphaFoldDB" id="A0A6P2G7C6"/>
<evidence type="ECO:0000313" key="3">
    <source>
        <dbReference type="EMBL" id="MBM2766503.1"/>
    </source>
</evidence>
<dbReference type="Pfam" id="PF07978">
    <property type="entry name" value="NIPSNAP"/>
    <property type="match status" value="2"/>
</dbReference>
<dbReference type="Proteomes" id="UP000494201">
    <property type="component" value="Unassembled WGS sequence"/>
</dbReference>
<dbReference type="Proteomes" id="UP000755577">
    <property type="component" value="Unassembled WGS sequence"/>
</dbReference>
<dbReference type="PANTHER" id="PTHR21017:SF17">
    <property type="entry name" value="PROTEIN NIPSNAP"/>
    <property type="match status" value="1"/>
</dbReference>
<protein>
    <submittedName>
        <fullName evidence="3">NIPSNAP family protein</fullName>
    </submittedName>
</protein>
<dbReference type="EMBL" id="JAFCIQ010000004">
    <property type="protein sequence ID" value="MBM2766503.1"/>
    <property type="molecule type" value="Genomic_DNA"/>
</dbReference>
<evidence type="ECO:0000313" key="5">
    <source>
        <dbReference type="Proteomes" id="UP000494201"/>
    </source>
</evidence>
<gene>
    <name evidence="4" type="ORF">BAN20980_01573</name>
    <name evidence="3" type="ORF">JQK92_08705</name>
</gene>
<dbReference type="SUPFAM" id="SSF54909">
    <property type="entry name" value="Dimeric alpha+beta barrel"/>
    <property type="match status" value="2"/>
</dbReference>
<sequence>MTLYDVVTLTVKIGANAQVFEGIQASGDPQGGKLLGAWYSDIGTLGQVLVLRGYESEAALVAERKRMLLEGNPFGCGESIIDVKTASYALFPFLPPIEPAVHGGIYEMRVYGTKLGSLQHTIDVWEQAVPARTRRSPLVGAMYALDGDTPRFLNIWPYASVDERSRIRAEAVKDGIWPPKGGPAHLTTMESTICVPAPFSPLR</sequence>